<dbReference type="Proteomes" id="UP001454036">
    <property type="component" value="Unassembled WGS sequence"/>
</dbReference>
<comment type="caution">
    <text evidence="1">The sequence shown here is derived from an EMBL/GenBank/DDBJ whole genome shotgun (WGS) entry which is preliminary data.</text>
</comment>
<name>A0AAV3PZT8_LITER</name>
<protein>
    <submittedName>
        <fullName evidence="1">Uncharacterized protein</fullName>
    </submittedName>
</protein>
<keyword evidence="2" id="KW-1185">Reference proteome</keyword>
<organism evidence="1 2">
    <name type="scientific">Lithospermum erythrorhizon</name>
    <name type="common">Purple gromwell</name>
    <name type="synonym">Lithospermum officinale var. erythrorhizon</name>
    <dbReference type="NCBI Taxonomy" id="34254"/>
    <lineage>
        <taxon>Eukaryota</taxon>
        <taxon>Viridiplantae</taxon>
        <taxon>Streptophyta</taxon>
        <taxon>Embryophyta</taxon>
        <taxon>Tracheophyta</taxon>
        <taxon>Spermatophyta</taxon>
        <taxon>Magnoliopsida</taxon>
        <taxon>eudicotyledons</taxon>
        <taxon>Gunneridae</taxon>
        <taxon>Pentapetalae</taxon>
        <taxon>asterids</taxon>
        <taxon>lamiids</taxon>
        <taxon>Boraginales</taxon>
        <taxon>Boraginaceae</taxon>
        <taxon>Boraginoideae</taxon>
        <taxon>Lithospermeae</taxon>
        <taxon>Lithospermum</taxon>
    </lineage>
</organism>
<accession>A0AAV3PZT8</accession>
<gene>
    <name evidence="1" type="ORF">LIER_13758</name>
</gene>
<reference evidence="1 2" key="1">
    <citation type="submission" date="2024-01" db="EMBL/GenBank/DDBJ databases">
        <title>The complete chloroplast genome sequence of Lithospermum erythrorhizon: insights into the phylogenetic relationship among Boraginaceae species and the maternal lineages of purple gromwells.</title>
        <authorList>
            <person name="Okada T."/>
            <person name="Watanabe K."/>
        </authorList>
    </citation>
    <scope>NUCLEOTIDE SEQUENCE [LARGE SCALE GENOMIC DNA]</scope>
</reference>
<dbReference type="AlphaFoldDB" id="A0AAV3PZT8"/>
<evidence type="ECO:0000313" key="2">
    <source>
        <dbReference type="Proteomes" id="UP001454036"/>
    </source>
</evidence>
<evidence type="ECO:0000313" key="1">
    <source>
        <dbReference type="EMBL" id="GAA0156216.1"/>
    </source>
</evidence>
<dbReference type="EMBL" id="BAABME010002811">
    <property type="protein sequence ID" value="GAA0156216.1"/>
    <property type="molecule type" value="Genomic_DNA"/>
</dbReference>
<sequence length="77" mass="8997">MASFLKLNQKNIKEALQDEHCIGAMQEELLQFKRNDIRELVPRPNEHNVIRTKQIYKNKSDEHGNVTRNKARLVAQG</sequence>
<proteinExistence type="predicted"/>